<keyword evidence="5" id="KW-0378">Hydrolase</keyword>
<evidence type="ECO:0000256" key="2">
    <source>
        <dbReference type="ARBA" id="ARBA00004818"/>
    </source>
</evidence>
<reference evidence="5 6" key="1">
    <citation type="submission" date="2006-10" db="EMBL/GenBank/DDBJ databases">
        <title>Complete sequence of Syntrophobacter fumaroxidans MPOB.</title>
        <authorList>
            <consortium name="US DOE Joint Genome Institute"/>
            <person name="Copeland A."/>
            <person name="Lucas S."/>
            <person name="Lapidus A."/>
            <person name="Barry K."/>
            <person name="Detter J.C."/>
            <person name="Glavina del Rio T."/>
            <person name="Hammon N."/>
            <person name="Israni S."/>
            <person name="Pitluck S."/>
            <person name="Goltsman E.G."/>
            <person name="Martinez M."/>
            <person name="Schmutz J."/>
            <person name="Larimer F."/>
            <person name="Land M."/>
            <person name="Hauser L."/>
            <person name="Kyrpides N."/>
            <person name="Kim E."/>
            <person name="Boone D.R."/>
            <person name="Brockman F."/>
            <person name="Culley D."/>
            <person name="Ferry J."/>
            <person name="Gunsalus R."/>
            <person name="McInerney M.J."/>
            <person name="Morrison M."/>
            <person name="Plugge C."/>
            <person name="Rohlin L."/>
            <person name="Scholten J."/>
            <person name="Sieber J."/>
            <person name="Stams A.J.M."/>
            <person name="Worm P."/>
            <person name="Henstra A.M."/>
            <person name="Richardson P."/>
        </authorList>
    </citation>
    <scope>NUCLEOTIDE SEQUENCE [LARGE SCALE GENOMIC DNA]</scope>
    <source>
        <strain evidence="6">DSM 10017 / MPOB</strain>
    </source>
</reference>
<protein>
    <recommendedName>
        <fullName evidence="4">phosphoglycolate phosphatase</fullName>
        <ecNumber evidence="4">3.1.3.18</ecNumber>
    </recommendedName>
</protein>
<evidence type="ECO:0000256" key="1">
    <source>
        <dbReference type="ARBA" id="ARBA00000830"/>
    </source>
</evidence>
<dbReference type="InterPro" id="IPR050155">
    <property type="entry name" value="HAD-like_hydrolase_sf"/>
</dbReference>
<dbReference type="InterPro" id="IPR036412">
    <property type="entry name" value="HAD-like_sf"/>
</dbReference>
<dbReference type="InterPro" id="IPR023198">
    <property type="entry name" value="PGP-like_dom2"/>
</dbReference>
<evidence type="ECO:0000256" key="4">
    <source>
        <dbReference type="ARBA" id="ARBA00013078"/>
    </source>
</evidence>
<evidence type="ECO:0000256" key="3">
    <source>
        <dbReference type="ARBA" id="ARBA00006171"/>
    </source>
</evidence>
<dbReference type="STRING" id="335543.Sfum_0604"/>
<proteinExistence type="inferred from homology"/>
<dbReference type="RefSeq" id="WP_011697476.1">
    <property type="nucleotide sequence ID" value="NC_008554.1"/>
</dbReference>
<dbReference type="Pfam" id="PF13419">
    <property type="entry name" value="HAD_2"/>
    <property type="match status" value="1"/>
</dbReference>
<dbReference type="HOGENOM" id="CLU_045011_19_3_7"/>
<keyword evidence="6" id="KW-1185">Reference proteome</keyword>
<dbReference type="Gene3D" id="3.40.50.1000">
    <property type="entry name" value="HAD superfamily/HAD-like"/>
    <property type="match status" value="1"/>
</dbReference>
<dbReference type="GO" id="GO:0006281">
    <property type="term" value="P:DNA repair"/>
    <property type="evidence" value="ECO:0007669"/>
    <property type="project" value="TreeGrafter"/>
</dbReference>
<comment type="pathway">
    <text evidence="2">Organic acid metabolism; glycolate biosynthesis; glycolate from 2-phosphoglycolate: step 1/1.</text>
</comment>
<dbReference type="SUPFAM" id="SSF56784">
    <property type="entry name" value="HAD-like"/>
    <property type="match status" value="1"/>
</dbReference>
<gene>
    <name evidence="5" type="ordered locus">Sfum_0604</name>
</gene>
<dbReference type="AlphaFoldDB" id="A0LFV1"/>
<dbReference type="OrthoDB" id="9793014at2"/>
<sequence>MNSRIAQRIGKMEMVKRQRTDVVFPAPPKVVAFDCDGVLFDSREANIHFYSHILEQVGRPPVRPDQVEFIHMHPVRESLMYLLEDGPLFDEAYQYFKKIDFTPFDTYLRMEPGIENALRFAKSHFLTALATNRTVSTLELLARYGLRKYFDLVVSASDVDHPKPHPGEMDRIRAFFRVGAEEIVYVGDSTVDEEFAANTGVFFVAYKNRRLKAHYYIDHLKDLTVLLESCRSESANGT</sequence>
<dbReference type="GO" id="GO:0008967">
    <property type="term" value="F:phosphoglycolate phosphatase activity"/>
    <property type="evidence" value="ECO:0007669"/>
    <property type="project" value="UniProtKB-EC"/>
</dbReference>
<dbReference type="eggNOG" id="COG0546">
    <property type="taxonomic scope" value="Bacteria"/>
</dbReference>
<dbReference type="Proteomes" id="UP000001784">
    <property type="component" value="Chromosome"/>
</dbReference>
<dbReference type="GO" id="GO:0005829">
    <property type="term" value="C:cytosol"/>
    <property type="evidence" value="ECO:0007669"/>
    <property type="project" value="TreeGrafter"/>
</dbReference>
<dbReference type="InterPro" id="IPR023214">
    <property type="entry name" value="HAD_sf"/>
</dbReference>
<evidence type="ECO:0000313" key="5">
    <source>
        <dbReference type="EMBL" id="ABK16303.1"/>
    </source>
</evidence>
<dbReference type="Gene3D" id="1.10.150.240">
    <property type="entry name" value="Putative phosphatase, domain 2"/>
    <property type="match status" value="1"/>
</dbReference>
<accession>A0LFV1</accession>
<dbReference type="PANTHER" id="PTHR43434:SF1">
    <property type="entry name" value="PHOSPHOGLYCOLATE PHOSPHATASE"/>
    <property type="match status" value="1"/>
</dbReference>
<dbReference type="InterPro" id="IPR041492">
    <property type="entry name" value="HAD_2"/>
</dbReference>
<organism evidence="5 6">
    <name type="scientific">Syntrophobacter fumaroxidans (strain DSM 10017 / MPOB)</name>
    <dbReference type="NCBI Taxonomy" id="335543"/>
    <lineage>
        <taxon>Bacteria</taxon>
        <taxon>Pseudomonadati</taxon>
        <taxon>Thermodesulfobacteriota</taxon>
        <taxon>Syntrophobacteria</taxon>
        <taxon>Syntrophobacterales</taxon>
        <taxon>Syntrophobacteraceae</taxon>
        <taxon>Syntrophobacter</taxon>
    </lineage>
</organism>
<dbReference type="SFLD" id="SFLDS00003">
    <property type="entry name" value="Haloacid_Dehalogenase"/>
    <property type="match status" value="1"/>
</dbReference>
<dbReference type="EC" id="3.1.3.18" evidence="4"/>
<dbReference type="SFLD" id="SFLDG01129">
    <property type="entry name" value="C1.5:_HAD__Beta-PGM__Phosphata"/>
    <property type="match status" value="1"/>
</dbReference>
<comment type="similarity">
    <text evidence="3">Belongs to the HAD-like hydrolase superfamily. CbbY/CbbZ/Gph/YieH family.</text>
</comment>
<dbReference type="PANTHER" id="PTHR43434">
    <property type="entry name" value="PHOSPHOGLYCOLATE PHOSPHATASE"/>
    <property type="match status" value="1"/>
</dbReference>
<comment type="catalytic activity">
    <reaction evidence="1">
        <text>2-phosphoglycolate + H2O = glycolate + phosphate</text>
        <dbReference type="Rhea" id="RHEA:14369"/>
        <dbReference type="ChEBI" id="CHEBI:15377"/>
        <dbReference type="ChEBI" id="CHEBI:29805"/>
        <dbReference type="ChEBI" id="CHEBI:43474"/>
        <dbReference type="ChEBI" id="CHEBI:58033"/>
        <dbReference type="EC" id="3.1.3.18"/>
    </reaction>
</comment>
<evidence type="ECO:0000313" key="6">
    <source>
        <dbReference type="Proteomes" id="UP000001784"/>
    </source>
</evidence>
<dbReference type="EMBL" id="CP000478">
    <property type="protein sequence ID" value="ABK16303.1"/>
    <property type="molecule type" value="Genomic_DNA"/>
</dbReference>
<dbReference type="KEGG" id="sfu:Sfum_0604"/>
<name>A0LFV1_SYNFM</name>
<dbReference type="InParanoid" id="A0LFV1"/>